<evidence type="ECO:0000256" key="1">
    <source>
        <dbReference type="SAM" id="MobiDB-lite"/>
    </source>
</evidence>
<dbReference type="EMBL" id="FYEZ01000003">
    <property type="protein sequence ID" value="SNC73733.1"/>
    <property type="molecule type" value="Genomic_DNA"/>
</dbReference>
<dbReference type="Pfam" id="PF11377">
    <property type="entry name" value="DUF3180"/>
    <property type="match status" value="1"/>
</dbReference>
<protein>
    <recommendedName>
        <fullName evidence="5">DUF3180 domain-containing protein</fullName>
    </recommendedName>
</protein>
<gene>
    <name evidence="3" type="ORF">SAMN05445756_2116</name>
</gene>
<feature type="region of interest" description="Disordered" evidence="1">
    <location>
        <begin position="167"/>
        <end position="200"/>
    </location>
</feature>
<dbReference type="InterPro" id="IPR021517">
    <property type="entry name" value="DUF3180"/>
</dbReference>
<keyword evidence="4" id="KW-1185">Reference proteome</keyword>
<keyword evidence="2" id="KW-0472">Membrane</keyword>
<accession>A0A212U655</accession>
<organism evidence="3 4">
    <name type="scientific">Kytococcus aerolatus</name>
    <dbReference type="NCBI Taxonomy" id="592308"/>
    <lineage>
        <taxon>Bacteria</taxon>
        <taxon>Bacillati</taxon>
        <taxon>Actinomycetota</taxon>
        <taxon>Actinomycetes</taxon>
        <taxon>Micrococcales</taxon>
        <taxon>Kytococcaceae</taxon>
        <taxon>Kytococcus</taxon>
    </lineage>
</organism>
<dbReference type="RefSeq" id="WP_088819100.1">
    <property type="nucleotide sequence ID" value="NZ_FYEZ01000003.1"/>
</dbReference>
<dbReference type="OrthoDB" id="3257239at2"/>
<evidence type="ECO:0000313" key="4">
    <source>
        <dbReference type="Proteomes" id="UP000198122"/>
    </source>
</evidence>
<feature type="transmembrane region" description="Helical" evidence="2">
    <location>
        <begin position="22"/>
        <end position="43"/>
    </location>
</feature>
<evidence type="ECO:0000256" key="2">
    <source>
        <dbReference type="SAM" id="Phobius"/>
    </source>
</evidence>
<reference evidence="3 4" key="1">
    <citation type="submission" date="2017-06" db="EMBL/GenBank/DDBJ databases">
        <authorList>
            <person name="Kim H.J."/>
            <person name="Triplett B.A."/>
        </authorList>
    </citation>
    <scope>NUCLEOTIDE SEQUENCE [LARGE SCALE GENOMIC DNA]</scope>
    <source>
        <strain evidence="3 4">DSM 22179</strain>
    </source>
</reference>
<dbReference type="AlphaFoldDB" id="A0A212U655"/>
<evidence type="ECO:0000313" key="3">
    <source>
        <dbReference type="EMBL" id="SNC73733.1"/>
    </source>
</evidence>
<proteinExistence type="predicted"/>
<dbReference type="Proteomes" id="UP000198122">
    <property type="component" value="Unassembled WGS sequence"/>
</dbReference>
<keyword evidence="2" id="KW-0812">Transmembrane</keyword>
<feature type="transmembrane region" description="Helical" evidence="2">
    <location>
        <begin position="102"/>
        <end position="129"/>
    </location>
</feature>
<feature type="transmembrane region" description="Helical" evidence="2">
    <location>
        <begin position="55"/>
        <end position="75"/>
    </location>
</feature>
<name>A0A212U655_9MICO</name>
<sequence length="200" mass="21056">MTRDPRHQTPTDGPQGPGTRPWQLVLTWLGASLVGWGLSTWWLGRGNPVPVRAGAGLVLDLLFAGALLAAALWVWRSSRTTADAAADQRWRERSPAPTTARLVVVLAIAAAWAGASLAGLFTGLLVAALPNADVPSVRGDVLRTGLQVGTSVVLAVVGQVSQWLCRVPPEGEDDHDGGRGQRVTSPSTPAMGRYRDDTAA</sequence>
<keyword evidence="2" id="KW-1133">Transmembrane helix</keyword>
<evidence type="ECO:0008006" key="5">
    <source>
        <dbReference type="Google" id="ProtNLM"/>
    </source>
</evidence>